<evidence type="ECO:0000256" key="7">
    <source>
        <dbReference type="ARBA" id="ARBA00022741"/>
    </source>
</evidence>
<dbReference type="InterPro" id="IPR036388">
    <property type="entry name" value="WH-like_DNA-bd_sf"/>
</dbReference>
<evidence type="ECO:0000256" key="4">
    <source>
        <dbReference type="ARBA" id="ARBA00022527"/>
    </source>
</evidence>
<dbReference type="RefSeq" id="XP_007728051.1">
    <property type="nucleotide sequence ID" value="XM_007729861.1"/>
</dbReference>
<accession>W9XEG7</accession>
<dbReference type="GO" id="GO:0046872">
    <property type="term" value="F:metal ion binding"/>
    <property type="evidence" value="ECO:0007669"/>
    <property type="project" value="UniProtKB-KW"/>
</dbReference>
<dbReference type="Gene3D" id="1.10.510.10">
    <property type="entry name" value="Transferase(Phosphotransferase) domain 1"/>
    <property type="match status" value="1"/>
</dbReference>
<evidence type="ECO:0000256" key="8">
    <source>
        <dbReference type="ARBA" id="ARBA00022777"/>
    </source>
</evidence>
<dbReference type="AlphaFoldDB" id="W9XEG7"/>
<dbReference type="PANTHER" id="PTHR45852:SF1">
    <property type="entry name" value="SERINE_THREONINE-PROTEIN KINASE RIO2"/>
    <property type="match status" value="1"/>
</dbReference>
<feature type="compositionally biased region" description="Acidic residues" evidence="15">
    <location>
        <begin position="364"/>
        <end position="373"/>
    </location>
</feature>
<dbReference type="GO" id="GO:0004674">
    <property type="term" value="F:protein serine/threonine kinase activity"/>
    <property type="evidence" value="ECO:0007669"/>
    <property type="project" value="UniProtKB-KW"/>
</dbReference>
<dbReference type="FunFam" id="1.10.510.10:FF:000566">
    <property type="entry name" value="Serine/threonine-protein kinase rio2"/>
    <property type="match status" value="1"/>
</dbReference>
<organism evidence="17 18">
    <name type="scientific">Capronia coronata CBS 617.96</name>
    <dbReference type="NCBI Taxonomy" id="1182541"/>
    <lineage>
        <taxon>Eukaryota</taxon>
        <taxon>Fungi</taxon>
        <taxon>Dikarya</taxon>
        <taxon>Ascomycota</taxon>
        <taxon>Pezizomycotina</taxon>
        <taxon>Eurotiomycetes</taxon>
        <taxon>Chaetothyriomycetidae</taxon>
        <taxon>Chaetothyriales</taxon>
        <taxon>Herpotrichiellaceae</taxon>
        <taxon>Capronia</taxon>
    </lineage>
</organism>
<comment type="cofactor">
    <cofactor evidence="1">
        <name>Mg(2+)</name>
        <dbReference type="ChEBI" id="CHEBI:18420"/>
    </cofactor>
</comment>
<evidence type="ECO:0000256" key="3">
    <source>
        <dbReference type="ARBA" id="ARBA00012513"/>
    </source>
</evidence>
<dbReference type="Pfam" id="PF09202">
    <property type="entry name" value="Rio2_N"/>
    <property type="match status" value="1"/>
</dbReference>
<keyword evidence="7" id="KW-0547">Nucleotide-binding</keyword>
<evidence type="ECO:0000256" key="15">
    <source>
        <dbReference type="SAM" id="MobiDB-lite"/>
    </source>
</evidence>
<dbReference type="SUPFAM" id="SSF46785">
    <property type="entry name" value="Winged helix' DNA-binding domain"/>
    <property type="match status" value="1"/>
</dbReference>
<keyword evidence="18" id="KW-1185">Reference proteome</keyword>
<comment type="similarity">
    <text evidence="2">Belongs to the protein kinase superfamily. RIO-type Ser/Thr kinase family.</text>
</comment>
<comment type="catalytic activity">
    <reaction evidence="11">
        <text>L-threonyl-[protein] + ATP = O-phospho-L-threonyl-[protein] + ADP + H(+)</text>
        <dbReference type="Rhea" id="RHEA:46608"/>
        <dbReference type="Rhea" id="RHEA-COMP:11060"/>
        <dbReference type="Rhea" id="RHEA-COMP:11605"/>
        <dbReference type="ChEBI" id="CHEBI:15378"/>
        <dbReference type="ChEBI" id="CHEBI:30013"/>
        <dbReference type="ChEBI" id="CHEBI:30616"/>
        <dbReference type="ChEBI" id="CHEBI:61977"/>
        <dbReference type="ChEBI" id="CHEBI:456216"/>
        <dbReference type="EC" id="2.7.11.1"/>
    </reaction>
</comment>
<evidence type="ECO:0000256" key="9">
    <source>
        <dbReference type="ARBA" id="ARBA00022840"/>
    </source>
</evidence>
<dbReference type="FunFam" id="1.10.10.10:FF:000053">
    <property type="entry name" value="Serine/threonine-protein kinase RIO2"/>
    <property type="match status" value="1"/>
</dbReference>
<evidence type="ECO:0000313" key="18">
    <source>
        <dbReference type="Proteomes" id="UP000019484"/>
    </source>
</evidence>
<dbReference type="GO" id="GO:0005829">
    <property type="term" value="C:cytosol"/>
    <property type="evidence" value="ECO:0007669"/>
    <property type="project" value="TreeGrafter"/>
</dbReference>
<keyword evidence="9" id="KW-0067">ATP-binding</keyword>
<keyword evidence="4" id="KW-0723">Serine/threonine-protein kinase</keyword>
<dbReference type="InterPro" id="IPR018935">
    <property type="entry name" value="RIO_kinase_CS"/>
</dbReference>
<dbReference type="SMART" id="SM00090">
    <property type="entry name" value="RIO"/>
    <property type="match status" value="1"/>
</dbReference>
<dbReference type="FunFam" id="3.30.200.20:FF:000052">
    <property type="entry name" value="Serine/threonine-protein kinase RIO2"/>
    <property type="match status" value="1"/>
</dbReference>
<comment type="catalytic activity">
    <reaction evidence="12">
        <text>L-seryl-[protein] + ATP = O-phospho-L-seryl-[protein] + ADP + H(+)</text>
        <dbReference type="Rhea" id="RHEA:17989"/>
        <dbReference type="Rhea" id="RHEA-COMP:9863"/>
        <dbReference type="Rhea" id="RHEA-COMP:11604"/>
        <dbReference type="ChEBI" id="CHEBI:15378"/>
        <dbReference type="ChEBI" id="CHEBI:29999"/>
        <dbReference type="ChEBI" id="CHEBI:30616"/>
        <dbReference type="ChEBI" id="CHEBI:83421"/>
        <dbReference type="ChEBI" id="CHEBI:456216"/>
        <dbReference type="EC" id="2.7.11.1"/>
    </reaction>
</comment>
<evidence type="ECO:0000256" key="5">
    <source>
        <dbReference type="ARBA" id="ARBA00022679"/>
    </source>
</evidence>
<dbReference type="eggNOG" id="KOG2268">
    <property type="taxonomic scope" value="Eukaryota"/>
</dbReference>
<evidence type="ECO:0000256" key="13">
    <source>
        <dbReference type="ARBA" id="ARBA00068353"/>
    </source>
</evidence>
<evidence type="ECO:0000256" key="14">
    <source>
        <dbReference type="ARBA" id="ARBA00068837"/>
    </source>
</evidence>
<dbReference type="GO" id="GO:0005524">
    <property type="term" value="F:ATP binding"/>
    <property type="evidence" value="ECO:0007669"/>
    <property type="project" value="UniProtKB-KW"/>
</dbReference>
<evidence type="ECO:0000259" key="16">
    <source>
        <dbReference type="SMART" id="SM00090"/>
    </source>
</evidence>
<reference evidence="17 18" key="1">
    <citation type="submission" date="2013-03" db="EMBL/GenBank/DDBJ databases">
        <title>The Genome Sequence of Capronia coronata CBS 617.96.</title>
        <authorList>
            <consortium name="The Broad Institute Genomics Platform"/>
            <person name="Cuomo C."/>
            <person name="de Hoog S."/>
            <person name="Gorbushina A."/>
            <person name="Walker B."/>
            <person name="Young S.K."/>
            <person name="Zeng Q."/>
            <person name="Gargeya S."/>
            <person name="Fitzgerald M."/>
            <person name="Haas B."/>
            <person name="Abouelleil A."/>
            <person name="Allen A.W."/>
            <person name="Alvarado L."/>
            <person name="Arachchi H.M."/>
            <person name="Berlin A.M."/>
            <person name="Chapman S.B."/>
            <person name="Gainer-Dewar J."/>
            <person name="Goldberg J."/>
            <person name="Griggs A."/>
            <person name="Gujja S."/>
            <person name="Hansen M."/>
            <person name="Howarth C."/>
            <person name="Imamovic A."/>
            <person name="Ireland A."/>
            <person name="Larimer J."/>
            <person name="McCowan C."/>
            <person name="Murphy C."/>
            <person name="Pearson M."/>
            <person name="Poon T.W."/>
            <person name="Priest M."/>
            <person name="Roberts A."/>
            <person name="Saif S."/>
            <person name="Shea T."/>
            <person name="Sisk P."/>
            <person name="Sykes S."/>
            <person name="Wortman J."/>
            <person name="Nusbaum C."/>
            <person name="Birren B."/>
        </authorList>
    </citation>
    <scope>NUCLEOTIDE SEQUENCE [LARGE SCALE GENOMIC DNA]</scope>
    <source>
        <strain evidence="17 18">CBS 617.96</strain>
    </source>
</reference>
<name>W9XEG7_9EURO</name>
<evidence type="ECO:0000256" key="11">
    <source>
        <dbReference type="ARBA" id="ARBA00047899"/>
    </source>
</evidence>
<dbReference type="HOGENOM" id="CLU_018693_0_0_1"/>
<dbReference type="CDD" id="cd05144">
    <property type="entry name" value="RIO2_C"/>
    <property type="match status" value="1"/>
</dbReference>
<dbReference type="GO" id="GO:0030688">
    <property type="term" value="C:preribosome, small subunit precursor"/>
    <property type="evidence" value="ECO:0007669"/>
    <property type="project" value="TreeGrafter"/>
</dbReference>
<protein>
    <recommendedName>
        <fullName evidence="13">Serine/threonine-protein kinase RIO2</fullName>
        <ecNumber evidence="3">2.7.11.1</ecNumber>
    </recommendedName>
    <alternativeName>
        <fullName evidence="14">Serine/threonine-protein kinase rio2</fullName>
    </alternativeName>
</protein>
<proteinExistence type="inferred from homology"/>
<dbReference type="GO" id="GO:0030490">
    <property type="term" value="P:maturation of SSU-rRNA"/>
    <property type="evidence" value="ECO:0007669"/>
    <property type="project" value="TreeGrafter"/>
</dbReference>
<feature type="compositionally biased region" description="Basic and acidic residues" evidence="15">
    <location>
        <begin position="339"/>
        <end position="349"/>
    </location>
</feature>
<dbReference type="InterPro" id="IPR000687">
    <property type="entry name" value="RIO_kinase"/>
</dbReference>
<dbReference type="InterPro" id="IPR030484">
    <property type="entry name" value="Rio2"/>
</dbReference>
<dbReference type="PROSITE" id="PS01245">
    <property type="entry name" value="RIO1"/>
    <property type="match status" value="1"/>
</dbReference>
<feature type="region of interest" description="Disordered" evidence="15">
    <location>
        <begin position="339"/>
        <end position="383"/>
    </location>
</feature>
<dbReference type="Gene3D" id="1.10.10.10">
    <property type="entry name" value="Winged helix-like DNA-binding domain superfamily/Winged helix DNA-binding domain"/>
    <property type="match status" value="1"/>
</dbReference>
<dbReference type="InterPro" id="IPR011009">
    <property type="entry name" value="Kinase-like_dom_sf"/>
</dbReference>
<keyword evidence="6" id="KW-0479">Metal-binding</keyword>
<sequence>MKLDTKALRYLNPSDWRTLTAVETGSRNHEVVPTPLIANLSKSSVGDVQRSISLLAKANLIAKVKNAKYDGYRLTYGGLDYLALHSLQKGNIVYSVGNQIGVGKESDIFVVSDEKGEQRVLKIHRLGRVSFKKGVRNKRDYARTRTQKERGAGSWMYMSRLAAVKEYAYLQALHDVGLSVPTPLGQNRHHLVMSLVDGFPLRQIDKVPDAAGLYAELMEMLLRLCSLGLIHGDFNEFNILIREEEGGDGVKLIPVLIDFPQMVSVDHANAEFYFNRDVECVKRFFARRFGFSSNEEGPFFKDARQLVGKDGVKRLDVEVEASGFSRKMAKELEAYMKEHGVDGDAKASEAVDEETADSDSQSHEEEDDDDSERDDGVSEPVTS</sequence>
<dbReference type="Pfam" id="PF01163">
    <property type="entry name" value="RIO1"/>
    <property type="match status" value="1"/>
</dbReference>
<dbReference type="SUPFAM" id="SSF56112">
    <property type="entry name" value="Protein kinase-like (PK-like)"/>
    <property type="match status" value="1"/>
</dbReference>
<evidence type="ECO:0000256" key="2">
    <source>
        <dbReference type="ARBA" id="ARBA00009196"/>
    </source>
</evidence>
<evidence type="ECO:0000256" key="1">
    <source>
        <dbReference type="ARBA" id="ARBA00001946"/>
    </source>
</evidence>
<evidence type="ECO:0000256" key="10">
    <source>
        <dbReference type="ARBA" id="ARBA00022842"/>
    </source>
</evidence>
<keyword evidence="8 17" id="KW-0418">Kinase</keyword>
<keyword evidence="5" id="KW-0808">Transferase</keyword>
<evidence type="ECO:0000313" key="17">
    <source>
        <dbReference type="EMBL" id="EXJ78603.1"/>
    </source>
</evidence>
<evidence type="ECO:0000256" key="12">
    <source>
        <dbReference type="ARBA" id="ARBA00048679"/>
    </source>
</evidence>
<dbReference type="GO" id="GO:0005634">
    <property type="term" value="C:nucleus"/>
    <property type="evidence" value="ECO:0007669"/>
    <property type="project" value="TreeGrafter"/>
</dbReference>
<dbReference type="InterPro" id="IPR015285">
    <property type="entry name" value="RIO2_wHTH_N"/>
</dbReference>
<dbReference type="GeneID" id="19163850"/>
<dbReference type="EMBL" id="AMWN01000011">
    <property type="protein sequence ID" value="EXJ78603.1"/>
    <property type="molecule type" value="Genomic_DNA"/>
</dbReference>
<dbReference type="PANTHER" id="PTHR45852">
    <property type="entry name" value="SER/THR-PROTEIN KINASE RIO2"/>
    <property type="match status" value="1"/>
</dbReference>
<evidence type="ECO:0000256" key="6">
    <source>
        <dbReference type="ARBA" id="ARBA00022723"/>
    </source>
</evidence>
<dbReference type="OrthoDB" id="10258631at2759"/>
<dbReference type="EC" id="2.7.11.1" evidence="3"/>
<dbReference type="InterPro" id="IPR036390">
    <property type="entry name" value="WH_DNA-bd_sf"/>
</dbReference>
<dbReference type="STRING" id="1182541.W9XEG7"/>
<dbReference type="Gene3D" id="3.30.200.20">
    <property type="entry name" value="Phosphorylase Kinase, domain 1"/>
    <property type="match status" value="1"/>
</dbReference>
<gene>
    <name evidence="17" type="ORF">A1O1_09004</name>
</gene>
<comment type="caution">
    <text evidence="17">The sequence shown here is derived from an EMBL/GenBank/DDBJ whole genome shotgun (WGS) entry which is preliminary data.</text>
</comment>
<dbReference type="InterPro" id="IPR018934">
    <property type="entry name" value="RIO_dom"/>
</dbReference>
<keyword evidence="10" id="KW-0460">Magnesium</keyword>
<dbReference type="Proteomes" id="UP000019484">
    <property type="component" value="Unassembled WGS sequence"/>
</dbReference>
<feature type="domain" description="RIO kinase" evidence="16">
    <location>
        <begin position="65"/>
        <end position="309"/>
    </location>
</feature>